<gene>
    <name evidence="1" type="ORF">B0H15DRAFT_1027143</name>
</gene>
<organism evidence="1 2">
    <name type="scientific">Mycena belliarum</name>
    <dbReference type="NCBI Taxonomy" id="1033014"/>
    <lineage>
        <taxon>Eukaryota</taxon>
        <taxon>Fungi</taxon>
        <taxon>Dikarya</taxon>
        <taxon>Basidiomycota</taxon>
        <taxon>Agaricomycotina</taxon>
        <taxon>Agaricomycetes</taxon>
        <taxon>Agaricomycetidae</taxon>
        <taxon>Agaricales</taxon>
        <taxon>Marasmiineae</taxon>
        <taxon>Mycenaceae</taxon>
        <taxon>Mycena</taxon>
    </lineage>
</organism>
<accession>A0AAD6TP33</accession>
<proteinExistence type="predicted"/>
<comment type="caution">
    <text evidence="1">The sequence shown here is derived from an EMBL/GenBank/DDBJ whole genome shotgun (WGS) entry which is preliminary data.</text>
</comment>
<dbReference type="AlphaFoldDB" id="A0AAD6TP33"/>
<protein>
    <submittedName>
        <fullName evidence="1">Uncharacterized protein</fullName>
    </submittedName>
</protein>
<dbReference type="EMBL" id="JARJCN010000099">
    <property type="protein sequence ID" value="KAJ7075282.1"/>
    <property type="molecule type" value="Genomic_DNA"/>
</dbReference>
<evidence type="ECO:0000313" key="1">
    <source>
        <dbReference type="EMBL" id="KAJ7075282.1"/>
    </source>
</evidence>
<sequence length="439" mass="49005">MPDLPPELWTQIFDLAADEGLILQHRLSTLMSGLEHFQKNLWISPAESLQEELDRVQRRSYRTKKAIVLTCKRWRALEHESLFRFLCFRAAPSRLCDILDTSAAAATTAAASLGWWTRRIHAEVMYDSIKPEEHPNALVRILRHCPNLEIFVVERMLQGTNLTAIADALLHKLVATLPALPYICVAHIDLYLRQHVIPPAGPDDRLRLPHLQQLSLSGSPHQLLHAAKHWHLPALRTVMLSCAAHPGAHHPAIPALLAFLAVHGAQLTELELSFGPVMPLGRMLAACPALTALVFNGDWAVDLLSDAGAPQGTPPFAHARLARVGLHGLMHAFSRDPELEGERVAADMNERALALLCDRVRFPALRRVRVLNGEVSRERERAQAEGGGTAQRSARTWARWDGMFARAEIQLENWSGKVLPPWPWSSTDRHDDEVKQAGD</sequence>
<name>A0AAD6TP33_9AGAR</name>
<reference evidence="1" key="1">
    <citation type="submission" date="2023-03" db="EMBL/GenBank/DDBJ databases">
        <title>Massive genome expansion in bonnet fungi (Mycena s.s.) driven by repeated elements and novel gene families across ecological guilds.</title>
        <authorList>
            <consortium name="Lawrence Berkeley National Laboratory"/>
            <person name="Harder C.B."/>
            <person name="Miyauchi S."/>
            <person name="Viragh M."/>
            <person name="Kuo A."/>
            <person name="Thoen E."/>
            <person name="Andreopoulos B."/>
            <person name="Lu D."/>
            <person name="Skrede I."/>
            <person name="Drula E."/>
            <person name="Henrissat B."/>
            <person name="Morin E."/>
            <person name="Kohler A."/>
            <person name="Barry K."/>
            <person name="LaButti K."/>
            <person name="Morin E."/>
            <person name="Salamov A."/>
            <person name="Lipzen A."/>
            <person name="Mereny Z."/>
            <person name="Hegedus B."/>
            <person name="Baldrian P."/>
            <person name="Stursova M."/>
            <person name="Weitz H."/>
            <person name="Taylor A."/>
            <person name="Grigoriev I.V."/>
            <person name="Nagy L.G."/>
            <person name="Martin F."/>
            <person name="Kauserud H."/>
        </authorList>
    </citation>
    <scope>NUCLEOTIDE SEQUENCE</scope>
    <source>
        <strain evidence="1">CBHHK173m</strain>
    </source>
</reference>
<keyword evidence="2" id="KW-1185">Reference proteome</keyword>
<dbReference type="Proteomes" id="UP001222325">
    <property type="component" value="Unassembled WGS sequence"/>
</dbReference>
<dbReference type="SUPFAM" id="SSF52047">
    <property type="entry name" value="RNI-like"/>
    <property type="match status" value="1"/>
</dbReference>
<evidence type="ECO:0000313" key="2">
    <source>
        <dbReference type="Proteomes" id="UP001222325"/>
    </source>
</evidence>